<accession>A0A3P1SGM5</accession>
<comment type="caution">
    <text evidence="3">The sequence shown here is derived from an EMBL/GenBank/DDBJ whole genome shotgun (WGS) entry which is preliminary data.</text>
</comment>
<evidence type="ECO:0000313" key="4">
    <source>
        <dbReference type="Proteomes" id="UP000280444"/>
    </source>
</evidence>
<protein>
    <submittedName>
        <fullName evidence="3">Transcriptional regulator</fullName>
    </submittedName>
</protein>
<evidence type="ECO:0000313" key="3">
    <source>
        <dbReference type="EMBL" id="RRC96308.1"/>
    </source>
</evidence>
<name>A0A3P1SGM5_9ACTO</name>
<dbReference type="RefSeq" id="WP_124867764.1">
    <property type="nucleotide sequence ID" value="NZ_RQZF01000001.1"/>
</dbReference>
<organism evidence="3 4">
    <name type="scientific">Schaalia canis</name>
    <dbReference type="NCBI Taxonomy" id="100469"/>
    <lineage>
        <taxon>Bacteria</taxon>
        <taxon>Bacillati</taxon>
        <taxon>Actinomycetota</taxon>
        <taxon>Actinomycetes</taxon>
        <taxon>Actinomycetales</taxon>
        <taxon>Actinomycetaceae</taxon>
        <taxon>Schaalia</taxon>
    </lineage>
</organism>
<dbReference type="InterPro" id="IPR048576">
    <property type="entry name" value="Rv2175c_wHTH"/>
</dbReference>
<dbReference type="Proteomes" id="UP000280444">
    <property type="component" value="Unassembled WGS sequence"/>
</dbReference>
<dbReference type="AlphaFoldDB" id="A0A3P1SGM5"/>
<feature type="domain" description="DNA-binding protein Rv2175c wHTH" evidence="2">
    <location>
        <begin position="6"/>
        <end position="48"/>
    </location>
</feature>
<dbReference type="OrthoDB" id="3784042at2"/>
<proteinExistence type="predicted"/>
<dbReference type="EMBL" id="RQZF01000001">
    <property type="protein sequence ID" value="RRC96308.1"/>
    <property type="molecule type" value="Genomic_DNA"/>
</dbReference>
<keyword evidence="4" id="KW-1185">Reference proteome</keyword>
<dbReference type="Pfam" id="PF21531">
    <property type="entry name" value="Rv2175c_wHTH"/>
    <property type="match status" value="1"/>
</dbReference>
<reference evidence="3 4" key="1">
    <citation type="submission" date="2018-11" db="EMBL/GenBank/DDBJ databases">
        <title>Genomes From Bacteria Associated with the Canine Oral Cavity: a Test Case for Automated Genome-Based Taxonomic Assignment.</title>
        <authorList>
            <person name="Coil D.A."/>
            <person name="Jospin G."/>
            <person name="Darling A.E."/>
            <person name="Wallis C."/>
            <person name="Davis I.J."/>
            <person name="Harris S."/>
            <person name="Eisen J.A."/>
            <person name="Holcombe L.J."/>
            <person name="O'Flynn C."/>
        </authorList>
    </citation>
    <scope>NUCLEOTIDE SEQUENCE [LARGE SCALE GENOMIC DNA]</scope>
    <source>
        <strain evidence="3 4">OH770</strain>
    </source>
</reference>
<gene>
    <name evidence="3" type="ORF">EII11_01255</name>
</gene>
<dbReference type="InterPro" id="IPR041098">
    <property type="entry name" value="Rv2175c_C"/>
</dbReference>
<dbReference type="GO" id="GO:0003677">
    <property type="term" value="F:DNA binding"/>
    <property type="evidence" value="ECO:0007669"/>
    <property type="project" value="InterPro"/>
</dbReference>
<evidence type="ECO:0000259" key="1">
    <source>
        <dbReference type="Pfam" id="PF18367"/>
    </source>
</evidence>
<feature type="domain" description="Rv2175c C-terminal" evidence="1">
    <location>
        <begin position="61"/>
        <end position="115"/>
    </location>
</feature>
<sequence>MSETPRLLSFVDAAELLGLPPHRIKQLLREHQLFAVSTPEGKPAIPAETLVNVDGHWIPLENLQGTLTVLADCGFSAEEVAAWMYTYEEELEETPMEALLRGRHHRVNNIARMLAL</sequence>
<evidence type="ECO:0000259" key="2">
    <source>
        <dbReference type="Pfam" id="PF21531"/>
    </source>
</evidence>
<dbReference type="Pfam" id="PF18367">
    <property type="entry name" value="Rv2175c_C"/>
    <property type="match status" value="1"/>
</dbReference>